<dbReference type="InterPro" id="IPR043129">
    <property type="entry name" value="ATPase_NBD"/>
</dbReference>
<dbReference type="InParanoid" id="A0A6P5IWL9"/>
<gene>
    <name evidence="3" type="primary">LOC110197178</name>
</gene>
<dbReference type="Pfam" id="PF00022">
    <property type="entry name" value="Actin"/>
    <property type="match status" value="1"/>
</dbReference>
<dbReference type="PRINTS" id="PR00190">
    <property type="entry name" value="ACTIN"/>
</dbReference>
<proteinExistence type="inferred from homology"/>
<organism evidence="2 3">
    <name type="scientific">Phascolarctos cinereus</name>
    <name type="common">Koala</name>
    <dbReference type="NCBI Taxonomy" id="38626"/>
    <lineage>
        <taxon>Eukaryota</taxon>
        <taxon>Metazoa</taxon>
        <taxon>Chordata</taxon>
        <taxon>Craniata</taxon>
        <taxon>Vertebrata</taxon>
        <taxon>Euteleostomi</taxon>
        <taxon>Mammalia</taxon>
        <taxon>Metatheria</taxon>
        <taxon>Diprotodontia</taxon>
        <taxon>Phascolarctidae</taxon>
        <taxon>Phascolarctos</taxon>
    </lineage>
</organism>
<accession>A0A6P5IWL9</accession>
<comment type="similarity">
    <text evidence="1">Belongs to the actin family.</text>
</comment>
<name>A0A6P5IWL9_PHACI</name>
<dbReference type="KEGG" id="pcw:110197178"/>
<dbReference type="Proteomes" id="UP000515140">
    <property type="component" value="Unplaced"/>
</dbReference>
<dbReference type="SUPFAM" id="SSF53067">
    <property type="entry name" value="Actin-like ATPase domain"/>
    <property type="match status" value="2"/>
</dbReference>
<dbReference type="FunFam" id="3.90.640.10:FF:000047">
    <property type="entry name" value="Actin, alpha skeletal muscle"/>
    <property type="match status" value="1"/>
</dbReference>
<protein>
    <submittedName>
        <fullName evidence="3">Actin, clone 302-like isoform X1</fullName>
    </submittedName>
</protein>
<dbReference type="RefSeq" id="XP_020826520.1">
    <property type="nucleotide sequence ID" value="XM_020970861.1"/>
</dbReference>
<reference evidence="3" key="1">
    <citation type="submission" date="2025-08" db="UniProtKB">
        <authorList>
            <consortium name="RefSeq"/>
        </authorList>
    </citation>
    <scope>IDENTIFICATION</scope>
    <source>
        <tissue evidence="3">Spleen</tissue>
    </source>
</reference>
<keyword evidence="2" id="KW-1185">Reference proteome</keyword>
<dbReference type="Gene3D" id="3.90.640.10">
    <property type="entry name" value="Actin, Chain A, domain 4"/>
    <property type="match status" value="1"/>
</dbReference>
<dbReference type="AlphaFoldDB" id="A0A6P5IWL9"/>
<dbReference type="SMART" id="SM00268">
    <property type="entry name" value="ACTIN"/>
    <property type="match status" value="1"/>
</dbReference>
<evidence type="ECO:0000256" key="1">
    <source>
        <dbReference type="RuleBase" id="RU000487"/>
    </source>
</evidence>
<sequence>MVINAWGRQSQSSTKKLGEVEDPVAVVFDGGSRYFKVGYGGEQAPRFVFPCVVGCYQRQSVMRGMYARETFIGNEVTNKRGKLTVKYPIERGIVTNWEDMEKIWHHAYYNMLCIDPEEHPLLMTESITNPKANQEKLIQIMFETFKIPALYVGIQDILSLFSSGRTTGLVVHSGDEVTYSVPIEGGYILSDAIVNLEVSGQDLSTYLTKILVDKGYSLSTMAEWEMVRTMKEKLCYVALDYIEEMHTPEASLQKEYELPDGRIITMGRERFRCPEALFEPSRLGATSPGLHKNIHESLMKCDFEIRKTFYVNTILCGGNMSFPGMNERVTKEIKAQAPQMTKIKVVVPTECRFCSWFGGSILTTLNSFQHMWIYAYEYEDFGPSIIHRRGF</sequence>
<evidence type="ECO:0000313" key="3">
    <source>
        <dbReference type="RefSeq" id="XP_020826520.1"/>
    </source>
</evidence>
<dbReference type="InterPro" id="IPR004000">
    <property type="entry name" value="Actin"/>
</dbReference>
<evidence type="ECO:0000313" key="2">
    <source>
        <dbReference type="Proteomes" id="UP000515140"/>
    </source>
</evidence>
<dbReference type="GeneID" id="110197178"/>
<dbReference type="Gene3D" id="3.30.420.40">
    <property type="match status" value="2"/>
</dbReference>
<dbReference type="PANTHER" id="PTHR11937">
    <property type="entry name" value="ACTIN"/>
    <property type="match status" value="1"/>
</dbReference>
<dbReference type="FunFam" id="3.30.420.40:FF:000002">
    <property type="entry name" value="Muscle actin"/>
    <property type="match status" value="1"/>
</dbReference>